<dbReference type="SUPFAM" id="SSF52540">
    <property type="entry name" value="P-loop containing nucleoside triphosphate hydrolases"/>
    <property type="match status" value="1"/>
</dbReference>
<dbReference type="InterPro" id="IPR027417">
    <property type="entry name" value="P-loop_NTPase"/>
</dbReference>
<dbReference type="GO" id="GO:0015629">
    <property type="term" value="C:actin cytoskeleton"/>
    <property type="evidence" value="ECO:0007669"/>
    <property type="project" value="TreeGrafter"/>
</dbReference>
<comment type="caution">
    <text evidence="2">The sequence shown here is derived from an EMBL/GenBank/DDBJ whole genome shotgun (WGS) entry which is preliminary data.</text>
</comment>
<dbReference type="PROSITE" id="PS50096">
    <property type="entry name" value="IQ"/>
    <property type="match status" value="2"/>
</dbReference>
<dbReference type="InterPro" id="IPR000048">
    <property type="entry name" value="IQ_motif_EF-hand-BS"/>
</dbReference>
<dbReference type="GO" id="GO:0051015">
    <property type="term" value="F:actin filament binding"/>
    <property type="evidence" value="ECO:0007669"/>
    <property type="project" value="TreeGrafter"/>
</dbReference>
<evidence type="ECO:0000256" key="1">
    <source>
        <dbReference type="SAM" id="MobiDB-lite"/>
    </source>
</evidence>
<dbReference type="GO" id="GO:0007015">
    <property type="term" value="P:actin filament organization"/>
    <property type="evidence" value="ECO:0007669"/>
    <property type="project" value="TreeGrafter"/>
</dbReference>
<dbReference type="AlphaFoldDB" id="A0A7J5Z0E4"/>
<proteinExistence type="predicted"/>
<protein>
    <recommendedName>
        <fullName evidence="4">Myosin motor domain-containing protein</fullName>
    </recommendedName>
</protein>
<dbReference type="EMBL" id="JAAKFY010000007">
    <property type="protein sequence ID" value="KAF3854943.1"/>
    <property type="molecule type" value="Genomic_DNA"/>
</dbReference>
<evidence type="ECO:0000313" key="3">
    <source>
        <dbReference type="Proteomes" id="UP000518266"/>
    </source>
</evidence>
<feature type="region of interest" description="Disordered" evidence="1">
    <location>
        <begin position="1"/>
        <end position="25"/>
    </location>
</feature>
<dbReference type="Gene3D" id="1.20.5.190">
    <property type="match status" value="1"/>
</dbReference>
<gene>
    <name evidence="2" type="ORF">F7725_022998</name>
</gene>
<dbReference type="Proteomes" id="UP000518266">
    <property type="component" value="Unassembled WGS sequence"/>
</dbReference>
<dbReference type="OrthoDB" id="6108017at2759"/>
<dbReference type="Pfam" id="PF00612">
    <property type="entry name" value="IQ"/>
    <property type="match status" value="2"/>
</dbReference>
<sequence length="102" mass="12139">MKHGPCEGRSAASGMWHPRNNPDISSRLPIEDQEKYQFGKNKIFFRAGQVAYLEKLRFDKLRNACVRIQKTIRCWLARKKYLRMKQSALTIQRHVRGHQARW</sequence>
<dbReference type="GO" id="GO:0016020">
    <property type="term" value="C:membrane"/>
    <property type="evidence" value="ECO:0007669"/>
    <property type="project" value="TreeGrafter"/>
</dbReference>
<name>A0A7J5Z0E4_DISMA</name>
<evidence type="ECO:0008006" key="4">
    <source>
        <dbReference type="Google" id="ProtNLM"/>
    </source>
</evidence>
<evidence type="ECO:0000313" key="2">
    <source>
        <dbReference type="EMBL" id="KAF3854943.1"/>
    </source>
</evidence>
<dbReference type="GO" id="GO:0000146">
    <property type="term" value="F:microfilament motor activity"/>
    <property type="evidence" value="ECO:0007669"/>
    <property type="project" value="TreeGrafter"/>
</dbReference>
<reference evidence="2 3" key="1">
    <citation type="submission" date="2020-03" db="EMBL/GenBank/DDBJ databases">
        <title>Dissostichus mawsoni Genome sequencing and assembly.</title>
        <authorList>
            <person name="Park H."/>
        </authorList>
    </citation>
    <scope>NUCLEOTIDE SEQUENCE [LARGE SCALE GENOMIC DNA]</scope>
    <source>
        <strain evidence="2">DM0001</strain>
        <tissue evidence="2">Muscle</tissue>
    </source>
</reference>
<dbReference type="Gene3D" id="3.30.70.1590">
    <property type="match status" value="1"/>
</dbReference>
<organism evidence="2 3">
    <name type="scientific">Dissostichus mawsoni</name>
    <name type="common">Antarctic cod</name>
    <dbReference type="NCBI Taxonomy" id="36200"/>
    <lineage>
        <taxon>Eukaryota</taxon>
        <taxon>Metazoa</taxon>
        <taxon>Chordata</taxon>
        <taxon>Craniata</taxon>
        <taxon>Vertebrata</taxon>
        <taxon>Euteleostomi</taxon>
        <taxon>Actinopterygii</taxon>
        <taxon>Neopterygii</taxon>
        <taxon>Teleostei</taxon>
        <taxon>Neoteleostei</taxon>
        <taxon>Acanthomorphata</taxon>
        <taxon>Eupercaria</taxon>
        <taxon>Perciformes</taxon>
        <taxon>Notothenioidei</taxon>
        <taxon>Nototheniidae</taxon>
        <taxon>Dissostichus</taxon>
    </lineage>
</organism>
<dbReference type="GO" id="GO:0005737">
    <property type="term" value="C:cytoplasm"/>
    <property type="evidence" value="ECO:0007669"/>
    <property type="project" value="TreeGrafter"/>
</dbReference>
<accession>A0A7J5Z0E4</accession>
<keyword evidence="3" id="KW-1185">Reference proteome</keyword>
<dbReference type="PANTHER" id="PTHR13140:SF273">
    <property type="entry name" value="UNCONVENTIONAL MYOSIN-VA"/>
    <property type="match status" value="1"/>
</dbReference>
<dbReference type="SMART" id="SM00015">
    <property type="entry name" value="IQ"/>
    <property type="match status" value="2"/>
</dbReference>
<dbReference type="PANTHER" id="PTHR13140">
    <property type="entry name" value="MYOSIN"/>
    <property type="match status" value="1"/>
</dbReference>